<dbReference type="GO" id="GO:0048468">
    <property type="term" value="P:cell development"/>
    <property type="evidence" value="ECO:0007669"/>
    <property type="project" value="UniProtKB-ARBA"/>
</dbReference>
<dbReference type="Gene3D" id="3.80.10.10">
    <property type="entry name" value="Ribonuclease Inhibitor"/>
    <property type="match status" value="6"/>
</dbReference>
<feature type="signal peptide" evidence="7">
    <location>
        <begin position="1"/>
        <end position="28"/>
    </location>
</feature>
<sequence length="1289" mass="147062">MMRVCGLGFGQIMARALVVATWAQLAAAAQVIQQTITKYPINGHVTHYRPILNDPRRPNHYDLPDDYPPCHFNAQCKCSNTGPDLGLVFCDNVALGRVPLELNNTKIRTLRLRSNNLRYLDDYAFYSTGMYRLEVRHNPLMSVPEKVFNGVERSLWELDLQFNELTKIPRDALKNLRKLKSLDLTGNHISDLVPEDFEGFQKSIQTLILAENSLVVIQDGIFRTLERLKTLNLRGNNIMNIGDRAFQGSSNLLSYINLSNNLLEAIPFTALSEVRNLHTLNIERNRIKFTYEVLFSGSLSMDTLILDFNQIESLPPYSFQNFIHINRTSMRGNPMTRIADDAFKDAKIRELYLHDCDIWHISDKSFRGLESTLHTLDLSYNNISSIPPMTFEGLDTLRSLSLSNNRITLNPSESFNGFRYTLQYLNLLGEQMGPIPMEDLKEMRNVRTLGLSTLPDNQLSKEDFAGFGPAVEKLYLMKNGIVAIHDNAFEHVPGVKILDLSNNMISAFGIDAFAYIGSGLEELRISAGLAMGDLPPQPMQSLIALKNLDLSNNGLTEVAGACFRHMRKIKSLNLQDNKIGSLQRSHFQGQYNPFLESIKLSFNSIQKIEAQTFHDYQSLKYIYLDDNRIQSISRAAFTNLENLEHLDLEGNNIKLLEYEAFQNMPKLRSLDLSFNEMDTLNLDAFDQVGTLSSLTIDASHNKIPHLKLNGTMWNSYSSIKMVDFSHNNISWISGSYFESIKSSVVHLWFHHNNLRNVSASIFGSFPHIQLLDFEHNIIEHIDHNSFTETRRLRSISFRHNRITDIPGTLFENHNHLQLFDISFNNIRGFPDSLFTVTPLEIFRARQNRITRFPEAGLNRAADYIREIDLAYNKIDSLSDSMLGRLSNLVSLDVSHNWIKIIETRAFRGLYQLVHLDISHNKIKDLSGYTFDGLQRNLQNLSLANTTLSTVPDLDLPSLVHLNISHNILTFLPSINMANLTSVRVLDISYNELPVPANNAWQMVPRLRELYMQRNPITSLRNDSFQGLGRLEVVDIRDFPLQVFQPGCLAPLRSLRRLYMTTHPGVGRFNLAQALHVVPSLQQLNLEVDGTLGNELQYWSLPYRLTNITLMGPRMTKIEPNALQELQARELQLTFYQTRMQEVPKDLFQNLGRVKYVAVAALNNSLTKIGQPSTTTYPGTPNRVFLTDLRLHNNRWQCTCGIGWIEGWVKKWRQSVCVDGGHLEEYLHCQDTLTRLRQTPCSDRPKSIMEALKTDLDCEHSSHGNIKIPLTLYTMILLPITTLILSPTIL</sequence>
<dbReference type="Pfam" id="PF13855">
    <property type="entry name" value="LRR_8"/>
    <property type="match status" value="8"/>
</dbReference>
<comment type="subcellular location">
    <subcellularLocation>
        <location evidence="1">Cell membrane</location>
    </subcellularLocation>
</comment>
<dbReference type="SUPFAM" id="SSF52058">
    <property type="entry name" value="L domain-like"/>
    <property type="match status" value="2"/>
</dbReference>
<dbReference type="PROSITE" id="PS51450">
    <property type="entry name" value="LRR"/>
    <property type="match status" value="7"/>
</dbReference>
<dbReference type="SUPFAM" id="SSF52047">
    <property type="entry name" value="RNI-like"/>
    <property type="match status" value="2"/>
</dbReference>
<keyword evidence="4 7" id="KW-0732">Signal</keyword>
<protein>
    <recommendedName>
        <fullName evidence="10">Chaoptin</fullName>
    </recommendedName>
</protein>
<evidence type="ECO:0000256" key="7">
    <source>
        <dbReference type="SAM" id="SignalP"/>
    </source>
</evidence>
<dbReference type="PANTHER" id="PTHR24373">
    <property type="entry name" value="SLIT RELATED LEUCINE-RICH REPEAT NEURONAL PROTEIN"/>
    <property type="match status" value="1"/>
</dbReference>
<evidence type="ECO:0000256" key="5">
    <source>
        <dbReference type="ARBA" id="ARBA00022737"/>
    </source>
</evidence>
<evidence type="ECO:0000256" key="6">
    <source>
        <dbReference type="ARBA" id="ARBA00023136"/>
    </source>
</evidence>
<dbReference type="InterPro" id="IPR001611">
    <property type="entry name" value="Leu-rich_rpt"/>
</dbReference>
<name>A0AAV2RJR3_MEGNR</name>
<dbReference type="PANTHER" id="PTHR24373:SF370">
    <property type="entry name" value="FISH-LIPS, ISOFORM E"/>
    <property type="match status" value="1"/>
</dbReference>
<keyword evidence="6" id="KW-0472">Membrane</keyword>
<evidence type="ECO:0008006" key="10">
    <source>
        <dbReference type="Google" id="ProtNLM"/>
    </source>
</evidence>
<evidence type="ECO:0000256" key="2">
    <source>
        <dbReference type="ARBA" id="ARBA00022475"/>
    </source>
</evidence>
<feature type="non-terminal residue" evidence="8">
    <location>
        <position position="1289"/>
    </location>
</feature>
<evidence type="ECO:0000313" key="9">
    <source>
        <dbReference type="Proteomes" id="UP001497623"/>
    </source>
</evidence>
<dbReference type="SMART" id="SM00365">
    <property type="entry name" value="LRR_SD22"/>
    <property type="match status" value="9"/>
</dbReference>
<dbReference type="EMBL" id="CAXKWB010023789">
    <property type="protein sequence ID" value="CAL4125556.1"/>
    <property type="molecule type" value="Genomic_DNA"/>
</dbReference>
<feature type="chain" id="PRO_5043830882" description="Chaoptin" evidence="7">
    <location>
        <begin position="29"/>
        <end position="1289"/>
    </location>
</feature>
<evidence type="ECO:0000256" key="4">
    <source>
        <dbReference type="ARBA" id="ARBA00022729"/>
    </source>
</evidence>
<keyword evidence="5" id="KW-0677">Repeat</keyword>
<keyword evidence="9" id="KW-1185">Reference proteome</keyword>
<evidence type="ECO:0000256" key="1">
    <source>
        <dbReference type="ARBA" id="ARBA00004236"/>
    </source>
</evidence>
<keyword evidence="2" id="KW-1003">Cell membrane</keyword>
<dbReference type="InterPro" id="IPR032675">
    <property type="entry name" value="LRR_dom_sf"/>
</dbReference>
<dbReference type="InterPro" id="IPR050328">
    <property type="entry name" value="Dev_Immune_Receptor"/>
</dbReference>
<dbReference type="GO" id="GO:0005886">
    <property type="term" value="C:plasma membrane"/>
    <property type="evidence" value="ECO:0007669"/>
    <property type="project" value="UniProtKB-SubCell"/>
</dbReference>
<dbReference type="FunFam" id="3.80.10.10:FF:001167">
    <property type="entry name" value="Chaoptin"/>
    <property type="match status" value="1"/>
</dbReference>
<dbReference type="GO" id="GO:0005615">
    <property type="term" value="C:extracellular space"/>
    <property type="evidence" value="ECO:0007669"/>
    <property type="project" value="TreeGrafter"/>
</dbReference>
<dbReference type="GO" id="GO:0031012">
    <property type="term" value="C:extracellular matrix"/>
    <property type="evidence" value="ECO:0007669"/>
    <property type="project" value="TreeGrafter"/>
</dbReference>
<accession>A0AAV2RJR3</accession>
<evidence type="ECO:0000256" key="3">
    <source>
        <dbReference type="ARBA" id="ARBA00022614"/>
    </source>
</evidence>
<evidence type="ECO:0000313" key="8">
    <source>
        <dbReference type="EMBL" id="CAL4125556.1"/>
    </source>
</evidence>
<dbReference type="InterPro" id="IPR003591">
    <property type="entry name" value="Leu-rich_rpt_typical-subtyp"/>
</dbReference>
<proteinExistence type="predicted"/>
<comment type="caution">
    <text evidence="8">The sequence shown here is derived from an EMBL/GenBank/DDBJ whole genome shotgun (WGS) entry which is preliminary data.</text>
</comment>
<organism evidence="8 9">
    <name type="scientific">Meganyctiphanes norvegica</name>
    <name type="common">Northern krill</name>
    <name type="synonym">Thysanopoda norvegica</name>
    <dbReference type="NCBI Taxonomy" id="48144"/>
    <lineage>
        <taxon>Eukaryota</taxon>
        <taxon>Metazoa</taxon>
        <taxon>Ecdysozoa</taxon>
        <taxon>Arthropoda</taxon>
        <taxon>Crustacea</taxon>
        <taxon>Multicrustacea</taxon>
        <taxon>Malacostraca</taxon>
        <taxon>Eumalacostraca</taxon>
        <taxon>Eucarida</taxon>
        <taxon>Euphausiacea</taxon>
        <taxon>Euphausiidae</taxon>
        <taxon>Meganyctiphanes</taxon>
    </lineage>
</organism>
<dbReference type="Pfam" id="PF13306">
    <property type="entry name" value="LRR_5"/>
    <property type="match status" value="1"/>
</dbReference>
<dbReference type="SMART" id="SM00369">
    <property type="entry name" value="LRR_TYP"/>
    <property type="match status" value="28"/>
</dbReference>
<dbReference type="InterPro" id="IPR026906">
    <property type="entry name" value="LRR_5"/>
</dbReference>
<gene>
    <name evidence="8" type="ORF">MNOR_LOCUS25201</name>
</gene>
<dbReference type="Proteomes" id="UP001497623">
    <property type="component" value="Unassembled WGS sequence"/>
</dbReference>
<keyword evidence="3" id="KW-0433">Leucine-rich repeat</keyword>
<reference evidence="8 9" key="1">
    <citation type="submission" date="2024-05" db="EMBL/GenBank/DDBJ databases">
        <authorList>
            <person name="Wallberg A."/>
        </authorList>
    </citation>
    <scope>NUCLEOTIDE SEQUENCE [LARGE SCALE GENOMIC DNA]</scope>
</reference>